<reference evidence="2" key="1">
    <citation type="submission" date="2019-09" db="EMBL/GenBank/DDBJ databases">
        <authorList>
            <person name="Zhang L."/>
        </authorList>
    </citation>
    <scope>NUCLEOTIDE SEQUENCE</scope>
</reference>
<dbReference type="GO" id="GO:0008270">
    <property type="term" value="F:zinc ion binding"/>
    <property type="evidence" value="ECO:0007669"/>
    <property type="project" value="InterPro"/>
</dbReference>
<evidence type="ECO:0008006" key="3">
    <source>
        <dbReference type="Google" id="ProtNLM"/>
    </source>
</evidence>
<dbReference type="AlphaFoldDB" id="A0A5K0V146"/>
<protein>
    <recommendedName>
        <fullName evidence="3">CCHC-type domain-containing protein</fullName>
    </recommendedName>
</protein>
<dbReference type="Pfam" id="PF14223">
    <property type="entry name" value="Retrotran_gag_2"/>
    <property type="match status" value="1"/>
</dbReference>
<evidence type="ECO:0000313" key="2">
    <source>
        <dbReference type="EMBL" id="VVV34755.1"/>
    </source>
</evidence>
<dbReference type="EMBL" id="LR721774">
    <property type="protein sequence ID" value="VVV34755.1"/>
    <property type="molecule type" value="Genomic_DNA"/>
</dbReference>
<accession>A0A5K0V146</accession>
<feature type="chain" id="PRO_5023937335" description="CCHC-type domain-containing protein" evidence="1">
    <location>
        <begin position="20"/>
        <end position="242"/>
    </location>
</feature>
<name>A0A5K0V146_9MAGN</name>
<dbReference type="OMA" id="QCEANEP"/>
<dbReference type="GO" id="GO:0003676">
    <property type="term" value="F:nucleic acid binding"/>
    <property type="evidence" value="ECO:0007669"/>
    <property type="project" value="InterPro"/>
</dbReference>
<organism evidence="2">
    <name type="scientific">Nymphaea colorata</name>
    <name type="common">pocket water lily</name>
    <dbReference type="NCBI Taxonomy" id="210225"/>
    <lineage>
        <taxon>Eukaryota</taxon>
        <taxon>Viridiplantae</taxon>
        <taxon>Streptophyta</taxon>
        <taxon>Embryophyta</taxon>
        <taxon>Tracheophyta</taxon>
        <taxon>Spermatophyta</taxon>
        <taxon>Magnoliopsida</taxon>
        <taxon>Nymphaeales</taxon>
        <taxon>Nymphaeaceae</taxon>
        <taxon>Nymphaea</taxon>
    </lineage>
</organism>
<gene>
    <name evidence="2" type="ORF">NYM_LOCUS3237</name>
</gene>
<dbReference type="Gramene" id="NC1G0192790.1">
    <property type="protein sequence ID" value="NC1G0192790.1:cds"/>
    <property type="gene ID" value="NC1G0192790"/>
</dbReference>
<sequence length="242" mass="27127">MDQLLLGWLISSLTDVVHSQIVGLKTTHEVWSALRCKYAAHSRSRIQRLRARLESIRKGIDSIASYFHKVKGIAHQLALACKPVENDDLMSYILAGLPTHEYGALRTYLNTKVEQIELEELLSLLLIHEAQCEANEPETGKVHIANIAYGNQQVNRAYSNRPFNRHGRENRNLNSGRIGASRSVVCHGCGNPGHMVTNYRTICQACRQPGHSALHCKEYRFLKGKSPQVNAAIVYSEEIDSA</sequence>
<keyword evidence="1" id="KW-0732">Signal</keyword>
<proteinExistence type="predicted"/>
<dbReference type="OrthoDB" id="1912561at2759"/>
<dbReference type="PANTHER" id="PTHR47481">
    <property type="match status" value="1"/>
</dbReference>
<dbReference type="PANTHER" id="PTHR47481:SF22">
    <property type="entry name" value="RETROTRANSPOSON GAG DOMAIN-CONTAINING PROTEIN"/>
    <property type="match status" value="1"/>
</dbReference>
<feature type="signal peptide" evidence="1">
    <location>
        <begin position="1"/>
        <end position="19"/>
    </location>
</feature>
<dbReference type="InterPro" id="IPR036875">
    <property type="entry name" value="Znf_CCHC_sf"/>
</dbReference>
<evidence type="ECO:0000256" key="1">
    <source>
        <dbReference type="SAM" id="SignalP"/>
    </source>
</evidence>
<dbReference type="SUPFAM" id="SSF57756">
    <property type="entry name" value="Retrovirus zinc finger-like domains"/>
    <property type="match status" value="1"/>
</dbReference>